<proteinExistence type="predicted"/>
<protein>
    <submittedName>
        <fullName evidence="1">Uncharacterized protein</fullName>
    </submittedName>
</protein>
<evidence type="ECO:0000313" key="2">
    <source>
        <dbReference type="Proteomes" id="UP000790377"/>
    </source>
</evidence>
<dbReference type="EMBL" id="MU267773">
    <property type="protein sequence ID" value="KAH7909191.1"/>
    <property type="molecule type" value="Genomic_DNA"/>
</dbReference>
<keyword evidence="2" id="KW-1185">Reference proteome</keyword>
<name>A0ACB8A7K2_9AGAM</name>
<sequence>MSDDHRPDEPAAVVGPPFDAPDADIILHPSDGADIRTHKFILSFVSPVFRTMLSLPQPSEETTISSSSTLPIITMEEDGNVLERLLRPCYPGFDMSFDSLDDIKAVINAATKYDMQSVLGSLKKWIVNSSLFQINPLAFYAISCRQGWEAEARLSAAKVVEVVNFERGASHYVPELEDISGGTYYRLVTYHAQCGTAARTTIQDLRWFGDSLVSTFNNICNINSCPKEYDPLSIGTCNFYNLPGWFRTYIRNVGDELLLRPCASTVAKSNSFNKALLTGASCPRCKENLFEKLPHIRDMFAARVAKDVSQVQLEFIPPT</sequence>
<evidence type="ECO:0000313" key="1">
    <source>
        <dbReference type="EMBL" id="KAH7909191.1"/>
    </source>
</evidence>
<organism evidence="1 2">
    <name type="scientific">Hygrophoropsis aurantiaca</name>
    <dbReference type="NCBI Taxonomy" id="72124"/>
    <lineage>
        <taxon>Eukaryota</taxon>
        <taxon>Fungi</taxon>
        <taxon>Dikarya</taxon>
        <taxon>Basidiomycota</taxon>
        <taxon>Agaricomycotina</taxon>
        <taxon>Agaricomycetes</taxon>
        <taxon>Agaricomycetidae</taxon>
        <taxon>Boletales</taxon>
        <taxon>Coniophorineae</taxon>
        <taxon>Hygrophoropsidaceae</taxon>
        <taxon>Hygrophoropsis</taxon>
    </lineage>
</organism>
<accession>A0ACB8A7K2</accession>
<comment type="caution">
    <text evidence="1">The sequence shown here is derived from an EMBL/GenBank/DDBJ whole genome shotgun (WGS) entry which is preliminary data.</text>
</comment>
<reference evidence="1" key="1">
    <citation type="journal article" date="2021" name="New Phytol.">
        <title>Evolutionary innovations through gain and loss of genes in the ectomycorrhizal Boletales.</title>
        <authorList>
            <person name="Wu G."/>
            <person name="Miyauchi S."/>
            <person name="Morin E."/>
            <person name="Kuo A."/>
            <person name="Drula E."/>
            <person name="Varga T."/>
            <person name="Kohler A."/>
            <person name="Feng B."/>
            <person name="Cao Y."/>
            <person name="Lipzen A."/>
            <person name="Daum C."/>
            <person name="Hundley H."/>
            <person name="Pangilinan J."/>
            <person name="Johnson J."/>
            <person name="Barry K."/>
            <person name="LaButti K."/>
            <person name="Ng V."/>
            <person name="Ahrendt S."/>
            <person name="Min B."/>
            <person name="Choi I.G."/>
            <person name="Park H."/>
            <person name="Plett J.M."/>
            <person name="Magnuson J."/>
            <person name="Spatafora J.W."/>
            <person name="Nagy L.G."/>
            <person name="Henrissat B."/>
            <person name="Grigoriev I.V."/>
            <person name="Yang Z.L."/>
            <person name="Xu J."/>
            <person name="Martin F.M."/>
        </authorList>
    </citation>
    <scope>NUCLEOTIDE SEQUENCE</scope>
    <source>
        <strain evidence="1">ATCC 28755</strain>
    </source>
</reference>
<gene>
    <name evidence="1" type="ORF">BJ138DRAFT_257783</name>
</gene>
<dbReference type="Proteomes" id="UP000790377">
    <property type="component" value="Unassembled WGS sequence"/>
</dbReference>